<name>A0A7H0VBA3_9FLAO</name>
<dbReference type="AlphaFoldDB" id="A0A7H0VBA3"/>
<dbReference type="EMBL" id="CP060139">
    <property type="protein sequence ID" value="QNR23001.1"/>
    <property type="molecule type" value="Genomic_DNA"/>
</dbReference>
<organism evidence="2 3">
    <name type="scientific">Croceimicrobium hydrocarbonivorans</name>
    <dbReference type="NCBI Taxonomy" id="2761580"/>
    <lineage>
        <taxon>Bacteria</taxon>
        <taxon>Pseudomonadati</taxon>
        <taxon>Bacteroidota</taxon>
        <taxon>Flavobacteriia</taxon>
        <taxon>Flavobacteriales</taxon>
        <taxon>Owenweeksiaceae</taxon>
        <taxon>Croceimicrobium</taxon>
    </lineage>
</organism>
<proteinExistence type="predicted"/>
<protein>
    <submittedName>
        <fullName evidence="2">Uncharacterized protein</fullName>
    </submittedName>
</protein>
<sequence>MKLSGKTFIFIAGAIIVGGVLAALSSRYLETKITERKLEKAAAEGE</sequence>
<accession>A0A7H0VBA3</accession>
<dbReference type="KEGG" id="chyd:H4K34_11270"/>
<dbReference type="KEGG" id="chyd:H4K34_11485"/>
<evidence type="ECO:0000313" key="3">
    <source>
        <dbReference type="Proteomes" id="UP000516305"/>
    </source>
</evidence>
<keyword evidence="3" id="KW-1185">Reference proteome</keyword>
<dbReference type="EMBL" id="CP060139">
    <property type="protein sequence ID" value="QNR22958.1"/>
    <property type="molecule type" value="Genomic_DNA"/>
</dbReference>
<evidence type="ECO:0000313" key="2">
    <source>
        <dbReference type="EMBL" id="QNR23001.1"/>
    </source>
</evidence>
<reference evidence="2 3" key="1">
    <citation type="submission" date="2020-08" db="EMBL/GenBank/DDBJ databases">
        <title>Croceimicrobium hydrocarbonivorans gen. nov., sp. nov., a novel marine bacterium isolated from a bacterial consortium that degrades polyethylene terephthalate.</title>
        <authorList>
            <person name="Liu R."/>
        </authorList>
    </citation>
    <scope>NUCLEOTIDE SEQUENCE [LARGE SCALE GENOMIC DNA]</scope>
    <source>
        <strain evidence="2 3">A20-9</strain>
    </source>
</reference>
<evidence type="ECO:0000313" key="1">
    <source>
        <dbReference type="EMBL" id="QNR22958.1"/>
    </source>
</evidence>
<dbReference type="RefSeq" id="WP_210757527.1">
    <property type="nucleotide sequence ID" value="NZ_CP060139.1"/>
</dbReference>
<gene>
    <name evidence="1" type="ORF">H4K34_11270</name>
    <name evidence="2" type="ORF">H4K34_11485</name>
</gene>
<dbReference type="Proteomes" id="UP000516305">
    <property type="component" value="Chromosome"/>
</dbReference>